<dbReference type="InterPro" id="IPR000602">
    <property type="entry name" value="Glyco_hydro_38_N"/>
</dbReference>
<sequence>MASQQQNVYVAHSSHLDLYWIGTQNECLDIGADIIDDAVNLSRDNREFTFLIDTVRFLEYYLAKYPGKKQQVRQLFESGQFEVAACYTDRLENHHDGESLIRNVTYGKRTLKRLLGLDTDIAYHPDLPGLAEQSPQIYKKTGVRYYLFARGFLHGGRFWWKGLDDSRIIAYNFPVHYSYYNIDKEIVPKLRDIRQSIQSSDVLLSCSAGDLGPANTFFSRDEYGKWQRVTLTDTIRELNLRYPELHFELSGTKRILDRMDTAGLEERSGEYPSKWGATGSTTNVQLFHLDKRISAVLLEAEKLSSICGLLGIAVEYGPRETHPLKHRGGSGGSRKYFELQQHPQNMAEWFDFAWRLQLITQDHNYAGVNGIQSNFDRFRYKECALQIAENIRELSIQAIAAHIGTPADAGTVIVFNSLNWSRSEPVTILPLGLDEAKTYIVEDAEGGAYPLIPTKEGYSFYAANMPSVGYKAFTVKEGSQPVPSAKRLETTAERITVRNSYYELIVDRRSGTLVYVKDLETDTVVIDDPAFLSLDIYQDLSDCVSEKISNKVKRESSMDHVRSVTVAEDHCLWTQIEIVTEIANSKARIDIVVNHQSKEIRLNPTVYWIGETHLQLNLNMSFPARFADIVYGVPYGVQKKGCYLYDESPWAPDEISPELYDRYREAMGWFAVESGDGGICVCGNHSAYDFTPDVKQAILIRNVPSCGDKDVLMPNNGKLEWEFRLSSYSGGWEANQAHLASWEQQYPLQPRKKNAHEHSAPQLPPTGSFISTKGCGILSVLKKSDTDPQAYVLRMFNSTSRESVCGIETTLPVRSLEACDMNELPVDEDQERLAAFEIKTLIGRIERDVPDEP</sequence>
<dbReference type="GO" id="GO:0030246">
    <property type="term" value="F:carbohydrate binding"/>
    <property type="evidence" value="ECO:0007669"/>
    <property type="project" value="InterPro"/>
</dbReference>
<dbReference type="AlphaFoldDB" id="A0A4R5KZN2"/>
<proteinExistence type="predicted"/>
<protein>
    <recommendedName>
        <fullName evidence="6">Glycoside hydrolase family 38 N-terminal domain-containing protein</fullName>
    </recommendedName>
</protein>
<reference evidence="4 5" key="1">
    <citation type="submission" date="2019-03" db="EMBL/GenBank/DDBJ databases">
        <title>This is whole genome sequence of Paenibacillus sp MS74 strain.</title>
        <authorList>
            <person name="Trinh H.N."/>
        </authorList>
    </citation>
    <scope>NUCLEOTIDE SEQUENCE [LARGE SCALE GENOMIC DNA]</scope>
    <source>
        <strain evidence="4 5">MS74</strain>
    </source>
</reference>
<dbReference type="Pfam" id="PF17677">
    <property type="entry name" value="Glyco_hydro38C2"/>
    <property type="match status" value="1"/>
</dbReference>
<evidence type="ECO:0000259" key="2">
    <source>
        <dbReference type="Pfam" id="PF07748"/>
    </source>
</evidence>
<dbReference type="EMBL" id="SMRT01000001">
    <property type="protein sequence ID" value="TDG00706.1"/>
    <property type="molecule type" value="Genomic_DNA"/>
</dbReference>
<evidence type="ECO:0008006" key="6">
    <source>
        <dbReference type="Google" id="ProtNLM"/>
    </source>
</evidence>
<dbReference type="GO" id="GO:0006013">
    <property type="term" value="P:mannose metabolic process"/>
    <property type="evidence" value="ECO:0007669"/>
    <property type="project" value="InterPro"/>
</dbReference>
<feature type="domain" description="Glycosyl hydrolases family 38 C-terminal" evidence="3">
    <location>
        <begin position="777"/>
        <end position="841"/>
    </location>
</feature>
<dbReference type="InterPro" id="IPR011682">
    <property type="entry name" value="Glyco_hydro_38_C"/>
</dbReference>
<dbReference type="RefSeq" id="WP_133225417.1">
    <property type="nucleotide sequence ID" value="NZ_SMRT01000001.1"/>
</dbReference>
<dbReference type="GO" id="GO:0004559">
    <property type="term" value="F:alpha-mannosidase activity"/>
    <property type="evidence" value="ECO:0007669"/>
    <property type="project" value="InterPro"/>
</dbReference>
<dbReference type="SUPFAM" id="SSF88713">
    <property type="entry name" value="Glycoside hydrolase/deacetylase"/>
    <property type="match status" value="1"/>
</dbReference>
<keyword evidence="5" id="KW-1185">Reference proteome</keyword>
<dbReference type="Pfam" id="PF07748">
    <property type="entry name" value="Glyco_hydro_38C"/>
    <property type="match status" value="1"/>
</dbReference>
<dbReference type="InterPro" id="IPR011330">
    <property type="entry name" value="Glyco_hydro/deAcase_b/a-brl"/>
</dbReference>
<accession>A0A4R5KZN2</accession>
<organism evidence="4 5">
    <name type="scientific">Paenibacillus piri</name>
    <dbReference type="NCBI Taxonomy" id="2547395"/>
    <lineage>
        <taxon>Bacteria</taxon>
        <taxon>Bacillati</taxon>
        <taxon>Bacillota</taxon>
        <taxon>Bacilli</taxon>
        <taxon>Bacillales</taxon>
        <taxon>Paenibacillaceae</taxon>
        <taxon>Paenibacillus</taxon>
    </lineage>
</organism>
<feature type="domain" description="Glycoside hydrolase family 38 N-terminal" evidence="1">
    <location>
        <begin position="8"/>
        <end position="217"/>
    </location>
</feature>
<dbReference type="PANTHER" id="PTHR46017">
    <property type="entry name" value="ALPHA-MANNOSIDASE 2C1"/>
    <property type="match status" value="1"/>
</dbReference>
<feature type="domain" description="Glycosyl hydrolase family 38 C-terminal" evidence="2">
    <location>
        <begin position="497"/>
        <end position="640"/>
    </location>
</feature>
<dbReference type="OrthoDB" id="9772207at2"/>
<dbReference type="InterPro" id="IPR011013">
    <property type="entry name" value="Gal_mutarotase_sf_dom"/>
</dbReference>
<dbReference type="PANTHER" id="PTHR46017:SF2">
    <property type="entry name" value="MANNOSYLGLYCERATE HYDROLASE"/>
    <property type="match status" value="1"/>
</dbReference>
<evidence type="ECO:0000313" key="4">
    <source>
        <dbReference type="EMBL" id="TDG00706.1"/>
    </source>
</evidence>
<dbReference type="SUPFAM" id="SSF74650">
    <property type="entry name" value="Galactose mutarotase-like"/>
    <property type="match status" value="1"/>
</dbReference>
<dbReference type="Gene3D" id="3.20.110.10">
    <property type="entry name" value="Glycoside hydrolase 38, N terminal domain"/>
    <property type="match status" value="1"/>
</dbReference>
<dbReference type="InterPro" id="IPR041147">
    <property type="entry name" value="GH38_C"/>
</dbReference>
<name>A0A4R5KZN2_9BACL</name>
<gene>
    <name evidence="4" type="ORF">E1757_03525</name>
</gene>
<dbReference type="GO" id="GO:0009313">
    <property type="term" value="P:oligosaccharide catabolic process"/>
    <property type="evidence" value="ECO:0007669"/>
    <property type="project" value="TreeGrafter"/>
</dbReference>
<dbReference type="Proteomes" id="UP000295636">
    <property type="component" value="Unassembled WGS sequence"/>
</dbReference>
<dbReference type="Pfam" id="PF01074">
    <property type="entry name" value="Glyco_hydro_38N"/>
    <property type="match status" value="1"/>
</dbReference>
<comment type="caution">
    <text evidence="4">The sequence shown here is derived from an EMBL/GenBank/DDBJ whole genome shotgun (WGS) entry which is preliminary data.</text>
</comment>
<evidence type="ECO:0000259" key="3">
    <source>
        <dbReference type="Pfam" id="PF17677"/>
    </source>
</evidence>
<evidence type="ECO:0000313" key="5">
    <source>
        <dbReference type="Proteomes" id="UP000295636"/>
    </source>
</evidence>
<dbReference type="InterPro" id="IPR027291">
    <property type="entry name" value="Glyco_hydro_38_N_sf"/>
</dbReference>
<evidence type="ECO:0000259" key="1">
    <source>
        <dbReference type="Pfam" id="PF01074"/>
    </source>
</evidence>